<dbReference type="Gene3D" id="3.40.50.300">
    <property type="entry name" value="P-loop containing nucleotide triphosphate hydrolases"/>
    <property type="match status" value="1"/>
</dbReference>
<comment type="similarity">
    <text evidence="6">Belongs to the Mrp/NBP35 ATP-binding proteins family.</text>
</comment>
<dbReference type="PROSITE" id="PS01215">
    <property type="entry name" value="MRP"/>
    <property type="match status" value="1"/>
</dbReference>
<evidence type="ECO:0000256" key="2">
    <source>
        <dbReference type="ARBA" id="ARBA00022741"/>
    </source>
</evidence>
<dbReference type="Pfam" id="PF10609">
    <property type="entry name" value="ParA"/>
    <property type="match status" value="1"/>
</dbReference>
<evidence type="ECO:0000256" key="5">
    <source>
        <dbReference type="ARBA" id="ARBA00023014"/>
    </source>
</evidence>
<evidence type="ECO:0000256" key="6">
    <source>
        <dbReference type="HAMAP-Rule" id="MF_02040"/>
    </source>
</evidence>
<comment type="function">
    <text evidence="6">Binds and transfers iron-sulfur (Fe-S) clusters to target apoproteins. Can hydrolyze ATP.</text>
</comment>
<dbReference type="HAMAP" id="MF_02040">
    <property type="entry name" value="Mrp_NBP35"/>
    <property type="match status" value="1"/>
</dbReference>
<comment type="subunit">
    <text evidence="6">Homodimer.</text>
</comment>
<comment type="caution">
    <text evidence="7">The sequence shown here is derived from an EMBL/GenBank/DDBJ whole genome shotgun (WGS) entry which is preliminary data.</text>
</comment>
<sequence>MACESRDEAAAAGKNTNPQAFEENALSEVRHVIGVVSGKGGVGKSFVSVALAAGLQKAGATVGILDADITGPSIPYLLGLRGQRLMSLGDLYLPSIAPCGIKVMSSNLLLGREDDPVLWRGPVLAGALRQFWSQTSWGPLDYLIIDMPPGTGDVALTCYQSLPMDGVVIVSSPQDIVSMIVTKAVKMAARMDIGVLGIVENLSYLVSPTDGAEIDLFGPSHLKRDAELCGVDALDRLPIEPALAEACDQGRLADALPDDYLPGTVARALMLEAVPAPVPDLAAMDARLDAYRDSLGLVDGVPEGMEERDATPDEEPF</sequence>
<evidence type="ECO:0000256" key="1">
    <source>
        <dbReference type="ARBA" id="ARBA00022723"/>
    </source>
</evidence>
<keyword evidence="5 6" id="KW-0411">Iron-sulfur</keyword>
<dbReference type="InterPro" id="IPR019591">
    <property type="entry name" value="Mrp/NBP35_ATP-bd"/>
</dbReference>
<dbReference type="Proteomes" id="UP001431693">
    <property type="component" value="Unassembled WGS sequence"/>
</dbReference>
<keyword evidence="2 6" id="KW-0547">Nucleotide-binding</keyword>
<dbReference type="CDD" id="cd02037">
    <property type="entry name" value="Mrp_NBP35"/>
    <property type="match status" value="1"/>
</dbReference>
<dbReference type="PANTHER" id="PTHR42961">
    <property type="entry name" value="IRON-SULFUR PROTEIN NUBPL"/>
    <property type="match status" value="1"/>
</dbReference>
<keyword evidence="4 6" id="KW-0408">Iron</keyword>
<proteinExistence type="inferred from homology"/>
<feature type="binding site" evidence="6">
    <location>
        <begin position="38"/>
        <end position="45"/>
    </location>
    <ligand>
        <name>ATP</name>
        <dbReference type="ChEBI" id="CHEBI:30616"/>
    </ligand>
</feature>
<evidence type="ECO:0000256" key="3">
    <source>
        <dbReference type="ARBA" id="ARBA00022840"/>
    </source>
</evidence>
<dbReference type="SUPFAM" id="SSF52540">
    <property type="entry name" value="P-loop containing nucleoside triphosphate hydrolases"/>
    <property type="match status" value="1"/>
</dbReference>
<reference evidence="7" key="1">
    <citation type="submission" date="2023-05" db="EMBL/GenBank/DDBJ databases">
        <title>[olsenella] sp. nov., isolated from a pig farm feces dump.</title>
        <authorList>
            <person name="Chang Y.-H."/>
        </authorList>
    </citation>
    <scope>NUCLEOTIDE SEQUENCE</scope>
    <source>
        <strain evidence="7">YH-ols2217</strain>
    </source>
</reference>
<evidence type="ECO:0000313" key="8">
    <source>
        <dbReference type="Proteomes" id="UP001431693"/>
    </source>
</evidence>
<gene>
    <name evidence="7" type="ORF">QJ043_08965</name>
</gene>
<dbReference type="InterPro" id="IPR000808">
    <property type="entry name" value="Mrp-like_CS"/>
</dbReference>
<keyword evidence="1 6" id="KW-0479">Metal-binding</keyword>
<keyword evidence="8" id="KW-1185">Reference proteome</keyword>
<evidence type="ECO:0000313" key="7">
    <source>
        <dbReference type="EMBL" id="MDJ1130204.1"/>
    </source>
</evidence>
<accession>A0ABT6ZMC5</accession>
<keyword evidence="3 6" id="KW-0067">ATP-binding</keyword>
<keyword evidence="6" id="KW-0378">Hydrolase</keyword>
<organism evidence="7 8">
    <name type="scientific">Kribbibacterium absianum</name>
    <dbReference type="NCBI Taxonomy" id="3044210"/>
    <lineage>
        <taxon>Bacteria</taxon>
        <taxon>Bacillati</taxon>
        <taxon>Actinomycetota</taxon>
        <taxon>Coriobacteriia</taxon>
        <taxon>Coriobacteriales</taxon>
        <taxon>Kribbibacteriaceae</taxon>
        <taxon>Kribbibacterium</taxon>
    </lineage>
</organism>
<evidence type="ECO:0000256" key="4">
    <source>
        <dbReference type="ARBA" id="ARBA00023004"/>
    </source>
</evidence>
<dbReference type="InterPro" id="IPR033756">
    <property type="entry name" value="YlxH/NBP35"/>
</dbReference>
<dbReference type="EMBL" id="JASJEX010000004">
    <property type="protein sequence ID" value="MDJ1130204.1"/>
    <property type="molecule type" value="Genomic_DNA"/>
</dbReference>
<name>A0ABT6ZMC5_9ACTN</name>
<dbReference type="PANTHER" id="PTHR42961:SF2">
    <property type="entry name" value="IRON-SULFUR PROTEIN NUBPL"/>
    <property type="match status" value="1"/>
</dbReference>
<dbReference type="InterPro" id="IPR027417">
    <property type="entry name" value="P-loop_NTPase"/>
</dbReference>
<dbReference type="InterPro" id="IPR044304">
    <property type="entry name" value="NUBPL-like"/>
</dbReference>
<dbReference type="RefSeq" id="WP_283713366.1">
    <property type="nucleotide sequence ID" value="NZ_JASJEW010000003.1"/>
</dbReference>
<protein>
    <recommendedName>
        <fullName evidence="6">Iron-sulfur cluster carrier protein</fullName>
    </recommendedName>
</protein>